<proteinExistence type="predicted"/>
<gene>
    <name evidence="1" type="ORF">HMPREF9211_1470</name>
</gene>
<dbReference type="AlphaFoldDB" id="E1NSP5"/>
<evidence type="ECO:0000313" key="1">
    <source>
        <dbReference type="EMBL" id="EFO70878.1"/>
    </source>
</evidence>
<protein>
    <submittedName>
        <fullName evidence="1">Uncharacterized protein</fullName>
    </submittedName>
</protein>
<dbReference type="EMBL" id="AEHQ01000041">
    <property type="protein sequence ID" value="EFO70878.1"/>
    <property type="molecule type" value="Genomic_DNA"/>
</dbReference>
<organism evidence="1 2">
    <name type="scientific">Lactobacillus iners LactinV 01V1-a</name>
    <dbReference type="NCBI Taxonomy" id="879297"/>
    <lineage>
        <taxon>Bacteria</taxon>
        <taxon>Bacillati</taxon>
        <taxon>Bacillota</taxon>
        <taxon>Bacilli</taxon>
        <taxon>Lactobacillales</taxon>
        <taxon>Lactobacillaceae</taxon>
        <taxon>Lactobacillus</taxon>
    </lineage>
</organism>
<accession>E1NSP5</accession>
<dbReference type="Proteomes" id="UP000003648">
    <property type="component" value="Unassembled WGS sequence"/>
</dbReference>
<name>E1NSP5_9LACO</name>
<reference evidence="1 2" key="1">
    <citation type="submission" date="2010-09" db="EMBL/GenBank/DDBJ databases">
        <authorList>
            <person name="Durkin A.S."/>
            <person name="Madupu R."/>
            <person name="Torralba M."/>
            <person name="Gillis M."/>
            <person name="Methe B."/>
            <person name="Sutton G."/>
            <person name="Nelson K.E."/>
        </authorList>
    </citation>
    <scope>NUCLEOTIDE SEQUENCE [LARGE SCALE GENOMIC DNA]</scope>
    <source>
        <strain evidence="1 2">LactinV 01V1-a</strain>
    </source>
</reference>
<comment type="caution">
    <text evidence="1">The sequence shown here is derived from an EMBL/GenBank/DDBJ whole genome shotgun (WGS) entry which is preliminary data.</text>
</comment>
<evidence type="ECO:0000313" key="2">
    <source>
        <dbReference type="Proteomes" id="UP000003648"/>
    </source>
</evidence>
<sequence>MLTENKFVKSVEISKYNDLDFSSEHTTELMKNLKTTAENKLKNGEEF</sequence>